<dbReference type="GO" id="GO:1990599">
    <property type="term" value="F:3' overhang single-stranded DNA endodeoxyribonuclease activity"/>
    <property type="evidence" value="ECO:0007669"/>
    <property type="project" value="UniProtKB-EC"/>
</dbReference>
<dbReference type="SUPFAM" id="SSF50199">
    <property type="entry name" value="Staphylococcal nuclease"/>
    <property type="match status" value="1"/>
</dbReference>
<dbReference type="EMBL" id="CP036262">
    <property type="protein sequence ID" value="QDS94885.1"/>
    <property type="molecule type" value="Genomic_DNA"/>
</dbReference>
<keyword evidence="1" id="KW-0540">Nuclease</keyword>
<feature type="region of interest" description="Disordered" evidence="4">
    <location>
        <begin position="1"/>
        <end position="21"/>
    </location>
</feature>
<dbReference type="GO" id="GO:0008092">
    <property type="term" value="F:cytoskeletal protein binding"/>
    <property type="evidence" value="ECO:0007669"/>
    <property type="project" value="InterPro"/>
</dbReference>
<dbReference type="PROSITE" id="PS50830">
    <property type="entry name" value="TNASE_3"/>
    <property type="match status" value="1"/>
</dbReference>
<dbReference type="InterPro" id="IPR016071">
    <property type="entry name" value="Staphylococal_nuclease_OB-fold"/>
</dbReference>
<evidence type="ECO:0000313" key="7">
    <source>
        <dbReference type="Proteomes" id="UP000320672"/>
    </source>
</evidence>
<dbReference type="GO" id="GO:0043130">
    <property type="term" value="F:ubiquitin binding"/>
    <property type="evidence" value="ECO:0007669"/>
    <property type="project" value="InterPro"/>
</dbReference>
<accession>A0A517MJ12</accession>
<evidence type="ECO:0000259" key="5">
    <source>
        <dbReference type="PROSITE" id="PS50830"/>
    </source>
</evidence>
<dbReference type="InterPro" id="IPR002071">
    <property type="entry name" value="Thermonucl_AS"/>
</dbReference>
<dbReference type="PROSITE" id="PS01284">
    <property type="entry name" value="TNASE_2"/>
    <property type="match status" value="1"/>
</dbReference>
<dbReference type="PROSITE" id="PS01123">
    <property type="entry name" value="TNASE_1"/>
    <property type="match status" value="1"/>
</dbReference>
<dbReference type="PANTHER" id="PTHR12302:SF3">
    <property type="entry name" value="SERINE_THREONINE-PROTEIN KINASE 31"/>
    <property type="match status" value="1"/>
</dbReference>
<dbReference type="EC" id="3.1.31.1" evidence="6"/>
<dbReference type="InterPro" id="IPR035437">
    <property type="entry name" value="SNase_OB-fold_sf"/>
</dbReference>
<feature type="domain" description="TNase-like" evidence="5">
    <location>
        <begin position="147"/>
        <end position="271"/>
    </location>
</feature>
<dbReference type="GO" id="GO:0042802">
    <property type="term" value="F:identical protein binding"/>
    <property type="evidence" value="ECO:0007669"/>
    <property type="project" value="InterPro"/>
</dbReference>
<dbReference type="SMART" id="SM00318">
    <property type="entry name" value="SNc"/>
    <property type="match status" value="1"/>
</dbReference>
<evidence type="ECO:0000313" key="6">
    <source>
        <dbReference type="EMBL" id="QDS94885.1"/>
    </source>
</evidence>
<evidence type="ECO:0000256" key="4">
    <source>
        <dbReference type="SAM" id="MobiDB-lite"/>
    </source>
</evidence>
<organism evidence="6 7">
    <name type="scientific">Roseimaritima multifibrata</name>
    <dbReference type="NCBI Taxonomy" id="1930274"/>
    <lineage>
        <taxon>Bacteria</taxon>
        <taxon>Pseudomonadati</taxon>
        <taxon>Planctomycetota</taxon>
        <taxon>Planctomycetia</taxon>
        <taxon>Pirellulales</taxon>
        <taxon>Pirellulaceae</taxon>
        <taxon>Roseimaritima</taxon>
    </lineage>
</organism>
<dbReference type="PANTHER" id="PTHR12302">
    <property type="entry name" value="EBNA2 BINDING PROTEIN P100"/>
    <property type="match status" value="1"/>
</dbReference>
<protein>
    <submittedName>
        <fullName evidence="6">Thermonuclease</fullName>
        <ecNumber evidence="6">3.1.31.1</ecNumber>
    </submittedName>
</protein>
<dbReference type="Gene3D" id="2.40.50.90">
    <property type="match status" value="1"/>
</dbReference>
<proteinExistence type="predicted"/>
<reference evidence="6 7" key="1">
    <citation type="submission" date="2019-02" db="EMBL/GenBank/DDBJ databases">
        <title>Deep-cultivation of Planctomycetes and their phenomic and genomic characterization uncovers novel biology.</title>
        <authorList>
            <person name="Wiegand S."/>
            <person name="Jogler M."/>
            <person name="Boedeker C."/>
            <person name="Pinto D."/>
            <person name="Vollmers J."/>
            <person name="Rivas-Marin E."/>
            <person name="Kohn T."/>
            <person name="Peeters S.H."/>
            <person name="Heuer A."/>
            <person name="Rast P."/>
            <person name="Oberbeckmann S."/>
            <person name="Bunk B."/>
            <person name="Jeske O."/>
            <person name="Meyerdierks A."/>
            <person name="Storesund J.E."/>
            <person name="Kallscheuer N."/>
            <person name="Luecker S."/>
            <person name="Lage O.M."/>
            <person name="Pohl T."/>
            <person name="Merkel B.J."/>
            <person name="Hornburger P."/>
            <person name="Mueller R.-W."/>
            <person name="Bruemmer F."/>
            <person name="Labrenz M."/>
            <person name="Spormann A.M."/>
            <person name="Op den Camp H."/>
            <person name="Overmann J."/>
            <person name="Amann R."/>
            <person name="Jetten M.S.M."/>
            <person name="Mascher T."/>
            <person name="Medema M.H."/>
            <person name="Devos D.P."/>
            <person name="Kaster A.-K."/>
            <person name="Ovreas L."/>
            <person name="Rohde M."/>
            <person name="Galperin M.Y."/>
            <person name="Jogler C."/>
        </authorList>
    </citation>
    <scope>NUCLEOTIDE SEQUENCE [LARGE SCALE GENOMIC DNA]</scope>
    <source>
        <strain evidence="6 7">FF011L</strain>
    </source>
</reference>
<dbReference type="Pfam" id="PF00565">
    <property type="entry name" value="SNase"/>
    <property type="match status" value="1"/>
</dbReference>
<dbReference type="GO" id="GO:0003676">
    <property type="term" value="F:nucleic acid binding"/>
    <property type="evidence" value="ECO:0007669"/>
    <property type="project" value="InterPro"/>
</dbReference>
<keyword evidence="7" id="KW-1185">Reference proteome</keyword>
<dbReference type="KEGG" id="rml:FF011L_36670"/>
<evidence type="ECO:0000256" key="2">
    <source>
        <dbReference type="ARBA" id="ARBA00022759"/>
    </source>
</evidence>
<keyword evidence="2" id="KW-0255">Endonuclease</keyword>
<dbReference type="Gene3D" id="2.30.30.700">
    <property type="entry name" value="SLA1 homology domain 1"/>
    <property type="match status" value="1"/>
</dbReference>
<dbReference type="Proteomes" id="UP000320672">
    <property type="component" value="Chromosome"/>
</dbReference>
<dbReference type="InterPro" id="IPR007131">
    <property type="entry name" value="SHD1"/>
</dbReference>
<dbReference type="GO" id="GO:0030674">
    <property type="term" value="F:protein-macromolecule adaptor activity"/>
    <property type="evidence" value="ECO:0007669"/>
    <property type="project" value="InterPro"/>
</dbReference>
<sequence>MVSELPAIESNASSDAGSETPELDEILETVELAEALDAAKSMEALAVAEVAEDSDQQQSMFATATAPSAEALAESGLSLPKQGNRTWIDKAGIHSVIATLGNVNSTHVQLERADSGKNIALPIETLSERDQVYVAYAIAPRIDPEAEVVLGKVNRVMDGDTIQIDAIEGDSRTIRLVGIDAPESSQRFGTAAKVWLTQQVSGKTLRVEITEKDRYGRFLGNVYVVDDGDRWLNREIILAGLAWHYVDYSKDIRLAQAQQVARGENAGLWQDARKVAPWDFRNGERIETAIPVNAESIRTTDIQVYITQYGSKYHSDGCKYLAKSRQPIPLSRAKSAYEPCSICKPPR</sequence>
<evidence type="ECO:0000256" key="3">
    <source>
        <dbReference type="ARBA" id="ARBA00022801"/>
    </source>
</evidence>
<gene>
    <name evidence="6" type="primary">nucH_1</name>
    <name evidence="6" type="ORF">FF011L_36670</name>
</gene>
<keyword evidence="3 6" id="KW-0378">Hydrolase</keyword>
<dbReference type="AlphaFoldDB" id="A0A517MJ12"/>
<name>A0A517MJ12_9BACT</name>
<dbReference type="Pfam" id="PF03983">
    <property type="entry name" value="SHD1"/>
    <property type="match status" value="1"/>
</dbReference>
<evidence type="ECO:0000256" key="1">
    <source>
        <dbReference type="ARBA" id="ARBA00022722"/>
    </source>
</evidence>